<dbReference type="AlphaFoldDB" id="A0A395ICL5"/>
<dbReference type="STRING" id="1450537.A0A395ICL5"/>
<protein>
    <submittedName>
        <fullName evidence="1">Uncharacterized protein</fullName>
    </submittedName>
</protein>
<accession>A0A395ICL5</accession>
<dbReference type="GeneID" id="37200459"/>
<dbReference type="EMBL" id="KZ824270">
    <property type="protein sequence ID" value="RAL15914.1"/>
    <property type="molecule type" value="Genomic_DNA"/>
</dbReference>
<evidence type="ECO:0000313" key="1">
    <source>
        <dbReference type="EMBL" id="RAL15914.1"/>
    </source>
</evidence>
<proteinExistence type="predicted"/>
<dbReference type="OrthoDB" id="4501419at2759"/>
<organism evidence="1 2">
    <name type="scientific">Aspergillus homomorphus (strain CBS 101889)</name>
    <dbReference type="NCBI Taxonomy" id="1450537"/>
    <lineage>
        <taxon>Eukaryota</taxon>
        <taxon>Fungi</taxon>
        <taxon>Dikarya</taxon>
        <taxon>Ascomycota</taxon>
        <taxon>Pezizomycotina</taxon>
        <taxon>Eurotiomycetes</taxon>
        <taxon>Eurotiomycetidae</taxon>
        <taxon>Eurotiales</taxon>
        <taxon>Aspergillaceae</taxon>
        <taxon>Aspergillus</taxon>
        <taxon>Aspergillus subgen. Circumdati</taxon>
    </lineage>
</organism>
<sequence length="239" mass="27060">MTTLNQPINIGDFILVHSPNKAYMLIVMGTPSPSTIPEDHKVILNEINWHIPFKQGYWMPSGPKIEYDYEPDEPPHRVPESTCLCNEHLDVGSTATVDLAGFFKNAGIDAQAHGLTLIVNPHGRDVFKHYFNDRCPVCDSEHMIDPGSVPGNLMETGTNEDPKVRQPCPVCMGEELAVDDGTRLGIIRDLIPELWREGSYMSHEQRGQLRMEIAQSIRERYEFICHRLLEMGFLYPDTA</sequence>
<reference evidence="1 2" key="1">
    <citation type="submission" date="2018-02" db="EMBL/GenBank/DDBJ databases">
        <title>The genomes of Aspergillus section Nigri reveals drivers in fungal speciation.</title>
        <authorList>
            <consortium name="DOE Joint Genome Institute"/>
            <person name="Vesth T.C."/>
            <person name="Nybo J."/>
            <person name="Theobald S."/>
            <person name="Brandl J."/>
            <person name="Frisvad J.C."/>
            <person name="Nielsen K.F."/>
            <person name="Lyhne E.K."/>
            <person name="Kogle M.E."/>
            <person name="Kuo A."/>
            <person name="Riley R."/>
            <person name="Clum A."/>
            <person name="Nolan M."/>
            <person name="Lipzen A."/>
            <person name="Salamov A."/>
            <person name="Henrissat B."/>
            <person name="Wiebenga A."/>
            <person name="De vries R.P."/>
            <person name="Grigoriev I.V."/>
            <person name="Mortensen U.H."/>
            <person name="Andersen M.R."/>
            <person name="Baker S.E."/>
        </authorList>
    </citation>
    <scope>NUCLEOTIDE SEQUENCE [LARGE SCALE GENOMIC DNA]</scope>
    <source>
        <strain evidence="1 2">CBS 101889</strain>
    </source>
</reference>
<dbReference type="RefSeq" id="XP_025555068.1">
    <property type="nucleotide sequence ID" value="XM_025696170.1"/>
</dbReference>
<gene>
    <name evidence="1" type="ORF">BO97DRAFT_411200</name>
</gene>
<keyword evidence="2" id="KW-1185">Reference proteome</keyword>
<dbReference type="Proteomes" id="UP000248961">
    <property type="component" value="Unassembled WGS sequence"/>
</dbReference>
<evidence type="ECO:0000313" key="2">
    <source>
        <dbReference type="Proteomes" id="UP000248961"/>
    </source>
</evidence>
<dbReference type="VEuPathDB" id="FungiDB:BO97DRAFT_411200"/>
<name>A0A395ICL5_ASPHC</name>